<name>A0A162PPP9_COLIC</name>
<keyword evidence="8" id="KW-1185">Reference proteome</keyword>
<feature type="region of interest" description="Disordered" evidence="6">
    <location>
        <begin position="1"/>
        <end position="40"/>
    </location>
</feature>
<dbReference type="STRING" id="1573173.A0A162PPP9"/>
<dbReference type="Pfam" id="PF00176">
    <property type="entry name" value="SNF2-rel_dom"/>
    <property type="match status" value="1"/>
</dbReference>
<gene>
    <name evidence="7" type="ORF">CI238_03956</name>
</gene>
<evidence type="ECO:0000256" key="2">
    <source>
        <dbReference type="ARBA" id="ARBA00022741"/>
    </source>
</evidence>
<dbReference type="SUPFAM" id="SSF52540">
    <property type="entry name" value="P-loop containing nucleoside triphosphate hydrolases"/>
    <property type="match status" value="2"/>
</dbReference>
<feature type="compositionally biased region" description="Polar residues" evidence="6">
    <location>
        <begin position="1"/>
        <end position="10"/>
    </location>
</feature>
<dbReference type="AlphaFoldDB" id="A0A162PPP9"/>
<dbReference type="InterPro" id="IPR049730">
    <property type="entry name" value="SNF2/RAD54-like_C"/>
</dbReference>
<dbReference type="GO" id="GO:0005524">
    <property type="term" value="F:ATP binding"/>
    <property type="evidence" value="ECO:0007669"/>
    <property type="project" value="UniProtKB-KW"/>
</dbReference>
<dbReference type="GO" id="GO:0004386">
    <property type="term" value="F:helicase activity"/>
    <property type="evidence" value="ECO:0007669"/>
    <property type="project" value="UniProtKB-KW"/>
</dbReference>
<feature type="compositionally biased region" description="Basic and acidic residues" evidence="6">
    <location>
        <begin position="264"/>
        <end position="277"/>
    </location>
</feature>
<dbReference type="InterPro" id="IPR038718">
    <property type="entry name" value="SNF2-like_sf"/>
</dbReference>
<evidence type="ECO:0000256" key="3">
    <source>
        <dbReference type="ARBA" id="ARBA00022801"/>
    </source>
</evidence>
<dbReference type="InterPro" id="IPR027417">
    <property type="entry name" value="P-loop_NTPase"/>
</dbReference>
<dbReference type="Proteomes" id="UP000076584">
    <property type="component" value="Unassembled WGS sequence"/>
</dbReference>
<keyword evidence="5" id="KW-0067">ATP-binding</keyword>
<keyword evidence="4" id="KW-0347">Helicase</keyword>
<evidence type="ECO:0000256" key="1">
    <source>
        <dbReference type="ARBA" id="ARBA00004123"/>
    </source>
</evidence>
<reference evidence="7 8" key="1">
    <citation type="submission" date="2015-06" db="EMBL/GenBank/DDBJ databases">
        <title>Survival trade-offs in plant roots during colonization by closely related pathogenic and mutualistic fungi.</title>
        <authorList>
            <person name="Hacquard S."/>
            <person name="Kracher B."/>
            <person name="Hiruma K."/>
            <person name="Weinman A."/>
            <person name="Muench P."/>
            <person name="Garrido Oter R."/>
            <person name="Ver Loren van Themaat E."/>
            <person name="Dallerey J.-F."/>
            <person name="Damm U."/>
            <person name="Henrissat B."/>
            <person name="Lespinet O."/>
            <person name="Thon M."/>
            <person name="Kemen E."/>
            <person name="McHardy A.C."/>
            <person name="Schulze-Lefert P."/>
            <person name="O'Connell R.J."/>
        </authorList>
    </citation>
    <scope>NUCLEOTIDE SEQUENCE [LARGE SCALE GENOMIC DNA]</scope>
    <source>
        <strain evidence="7 8">MAFF 238704</strain>
    </source>
</reference>
<dbReference type="CDD" id="cd18793">
    <property type="entry name" value="SF2_C_SNF"/>
    <property type="match status" value="1"/>
</dbReference>
<dbReference type="OrthoDB" id="448448at2759"/>
<sequence length="1254" mass="141866">MQSTPESQGQEKAARRVKGTSFPGDDTESDAGQPSVFNTGRRVYHSLLQDPDEFDESVEDTINNMRSNNDMAGSAGPSACRSTPVDSTELFVADTEGGQHGGSIPKNAIEVKSEPESDEDNDFMIIDQADASSGAQIRWSLPRQPIVTNLETLVKKEPLAGANPILPTMSIQPSIEVFENRKKELQSKVLQGGLSSDELDEMMHIISQLTQAQNAARIGSNANSSPVVAFPEPNNHRQATGQENSKKPKTKRKAPIEDAAGYWARREQKEREQEAKDRGRRGGVHGSTSRKTKRARISDSKGIDTDEEELDRLIETMLKPHDAIQYRADQGDLPAAPKITATRREDQLKQMREAAPEYFDQKLLSNQKKELREATKAWGHRAVRCKDGKWEVKGLLTPLLNHQLIVGAWMMGRELRTTPNMPRGGILADAMGLGKTIETLSCIVGNQASDNLKDAGKGATLVICPSGQMISQWMSEVKKHCNKRFSRHIVHFKAGNKMEIDLLASFNIVFASYHQLRDSIPSAKDREEMQKRLTDPREYQKWLQQETGVLHCIEWHRVVLDEVHCIKNHLTHAAFACFELKAKHRWAVSGTPLINAAHELFSYIKFIRVQGVKDFGDYLREYQAGIKTKPKYNRLVHEVMYRRTQGDFFLGQPILDLPTTHPTHQYLTLSAEEMVIFRMMERCFRNKLNHDLEEGSAASQIRCYLVMLLRLRQAATHPFLLEGMMGEYFSLKDLRTTKERLKALKGGDTVYAQIGSWNRRHTMSNERMREVIAEAEKVRQKQLQEARNEILEAYNSRLDRSDRQDEAQQDKTQDIAITKNEVIVIGDDSDDVDSQDEVEEDEDGMVPQNYNAPSVEPEIEFDYTAPLAEEDEPRLQPFGRSDFGLDFDMTKELEYLERLKELDTAACVQCESKPPVVPVKGRCGCVFCAHCAVAHLAMTGRNCPECGRIIGIPKPLQAFNGDETDEELENDGGMTQDNVKEKEYVRGFDYTGFQHTEDDKKDKKPIRFLQISDKRPNMPVTPSAKMTALKETVLRWQAEAPDDKIIIFSQFNVVMKIIGRILESEGICFAYLSGKQNTEQRNKAVDEFQNGNDVKVLIVSLRAGGQCLNLTRGNRVILIELWWNHGVEQQAFARVFRIGQIKETHFVRFIVNTPIERRMLQMQVSKILAIDEALQDDKARAPKIGLEDIASLLGRVTTRDGIMHVVSDYEDDEDDEDNIFDGEDGGDLDDFVVPDNVVEYADDEEQDGFLFGDE</sequence>
<dbReference type="InterPro" id="IPR002464">
    <property type="entry name" value="DNA/RNA_helicase_DEAH_CS"/>
</dbReference>
<dbReference type="GO" id="GO:0005634">
    <property type="term" value="C:nucleus"/>
    <property type="evidence" value="ECO:0007669"/>
    <property type="project" value="UniProtKB-SubCell"/>
</dbReference>
<dbReference type="PROSITE" id="PS51192">
    <property type="entry name" value="HELICASE_ATP_BIND_1"/>
    <property type="match status" value="1"/>
</dbReference>
<comment type="subcellular location">
    <subcellularLocation>
        <location evidence="1">Nucleus</location>
    </subcellularLocation>
</comment>
<feature type="compositionally biased region" description="Basic residues" evidence="6">
    <location>
        <begin position="278"/>
        <end position="295"/>
    </location>
</feature>
<dbReference type="PROSITE" id="PS00690">
    <property type="entry name" value="DEAH_ATP_HELICASE"/>
    <property type="match status" value="1"/>
</dbReference>
<feature type="region of interest" description="Disordered" evidence="6">
    <location>
        <begin position="222"/>
        <end position="304"/>
    </location>
</feature>
<keyword evidence="2" id="KW-0547">Nucleotide-binding</keyword>
<feature type="region of interest" description="Disordered" evidence="6">
    <location>
        <begin position="64"/>
        <end position="83"/>
    </location>
</feature>
<feature type="compositionally biased region" description="Acidic residues" evidence="6">
    <location>
        <begin position="829"/>
        <end position="844"/>
    </location>
</feature>
<dbReference type="Gene3D" id="3.40.50.300">
    <property type="entry name" value="P-loop containing nucleotide triphosphate hydrolases"/>
    <property type="match status" value="1"/>
</dbReference>
<dbReference type="InterPro" id="IPR050628">
    <property type="entry name" value="SNF2_RAD54_helicase_TF"/>
</dbReference>
<proteinExistence type="predicted"/>
<dbReference type="GO" id="GO:0006281">
    <property type="term" value="P:DNA repair"/>
    <property type="evidence" value="ECO:0007669"/>
    <property type="project" value="TreeGrafter"/>
</dbReference>
<evidence type="ECO:0000313" key="7">
    <source>
        <dbReference type="EMBL" id="KZL87419.1"/>
    </source>
</evidence>
<evidence type="ECO:0000256" key="6">
    <source>
        <dbReference type="SAM" id="MobiDB-lite"/>
    </source>
</evidence>
<dbReference type="PANTHER" id="PTHR45626:SF17">
    <property type="entry name" value="HELICASE-LIKE TRANSCRIPTION FACTOR"/>
    <property type="match status" value="1"/>
</dbReference>
<protein>
    <submittedName>
        <fullName evidence="7">Snf2 family domain-containing protein</fullName>
    </submittedName>
</protein>
<accession>A0A162PPP9</accession>
<dbReference type="PROSITE" id="PS51194">
    <property type="entry name" value="HELICASE_CTER"/>
    <property type="match status" value="1"/>
</dbReference>
<dbReference type="PANTHER" id="PTHR45626">
    <property type="entry name" value="TRANSCRIPTION TERMINATION FACTOR 2-RELATED"/>
    <property type="match status" value="1"/>
</dbReference>
<dbReference type="GO" id="GO:0016787">
    <property type="term" value="F:hydrolase activity"/>
    <property type="evidence" value="ECO:0007669"/>
    <property type="project" value="UniProtKB-KW"/>
</dbReference>
<feature type="region of interest" description="Disordered" evidence="6">
    <location>
        <begin position="829"/>
        <end position="852"/>
    </location>
</feature>
<dbReference type="InterPro" id="IPR000330">
    <property type="entry name" value="SNF2_N"/>
</dbReference>
<dbReference type="Pfam" id="PF00271">
    <property type="entry name" value="Helicase_C"/>
    <property type="match status" value="1"/>
</dbReference>
<evidence type="ECO:0000256" key="5">
    <source>
        <dbReference type="ARBA" id="ARBA00022840"/>
    </source>
</evidence>
<dbReference type="InterPro" id="IPR001650">
    <property type="entry name" value="Helicase_C-like"/>
</dbReference>
<dbReference type="InterPro" id="IPR014001">
    <property type="entry name" value="Helicase_ATP-bd"/>
</dbReference>
<dbReference type="CDD" id="cd18008">
    <property type="entry name" value="DEXDc_SHPRH-like"/>
    <property type="match status" value="1"/>
</dbReference>
<dbReference type="GO" id="GO:0008094">
    <property type="term" value="F:ATP-dependent activity, acting on DNA"/>
    <property type="evidence" value="ECO:0007669"/>
    <property type="project" value="TreeGrafter"/>
</dbReference>
<keyword evidence="3" id="KW-0378">Hydrolase</keyword>
<dbReference type="EMBL" id="LFIW01000229">
    <property type="protein sequence ID" value="KZL87419.1"/>
    <property type="molecule type" value="Genomic_DNA"/>
</dbReference>
<evidence type="ECO:0000256" key="4">
    <source>
        <dbReference type="ARBA" id="ARBA00022806"/>
    </source>
</evidence>
<comment type="caution">
    <text evidence="7">The sequence shown here is derived from an EMBL/GenBank/DDBJ whole genome shotgun (WGS) entry which is preliminary data.</text>
</comment>
<dbReference type="Gene3D" id="3.40.50.10810">
    <property type="entry name" value="Tandem AAA-ATPase domain"/>
    <property type="match status" value="1"/>
</dbReference>
<dbReference type="SUPFAM" id="SSF57850">
    <property type="entry name" value="RING/U-box"/>
    <property type="match status" value="1"/>
</dbReference>
<dbReference type="SMART" id="SM00490">
    <property type="entry name" value="HELICc"/>
    <property type="match status" value="1"/>
</dbReference>
<evidence type="ECO:0000313" key="8">
    <source>
        <dbReference type="Proteomes" id="UP000076584"/>
    </source>
</evidence>
<dbReference type="CDD" id="cd16449">
    <property type="entry name" value="RING-HC"/>
    <property type="match status" value="1"/>
</dbReference>
<organism evidence="7 8">
    <name type="scientific">Colletotrichum incanum</name>
    <name type="common">Soybean anthracnose fungus</name>
    <dbReference type="NCBI Taxonomy" id="1573173"/>
    <lineage>
        <taxon>Eukaryota</taxon>
        <taxon>Fungi</taxon>
        <taxon>Dikarya</taxon>
        <taxon>Ascomycota</taxon>
        <taxon>Pezizomycotina</taxon>
        <taxon>Sordariomycetes</taxon>
        <taxon>Hypocreomycetidae</taxon>
        <taxon>Glomerellales</taxon>
        <taxon>Glomerellaceae</taxon>
        <taxon>Colletotrichum</taxon>
        <taxon>Colletotrichum spaethianum species complex</taxon>
    </lineage>
</organism>
<dbReference type="SMART" id="SM00487">
    <property type="entry name" value="DEXDc"/>
    <property type="match status" value="1"/>
</dbReference>